<dbReference type="GO" id="GO:0000155">
    <property type="term" value="F:phosphorelay sensor kinase activity"/>
    <property type="evidence" value="ECO:0007669"/>
    <property type="project" value="InterPro"/>
</dbReference>
<evidence type="ECO:0000259" key="9">
    <source>
        <dbReference type="PROSITE" id="PS50112"/>
    </source>
</evidence>
<dbReference type="GO" id="GO:0005886">
    <property type="term" value="C:plasma membrane"/>
    <property type="evidence" value="ECO:0007669"/>
    <property type="project" value="UniProtKB-SubCell"/>
</dbReference>
<dbReference type="AlphaFoldDB" id="A0A6L7F3P5"/>
<dbReference type="InterPro" id="IPR036890">
    <property type="entry name" value="HATPase_C_sf"/>
</dbReference>
<accession>A0A6L7F3P5</accession>
<dbReference type="Gene3D" id="3.30.450.20">
    <property type="entry name" value="PAS domain"/>
    <property type="match status" value="1"/>
</dbReference>
<evidence type="ECO:0000256" key="7">
    <source>
        <dbReference type="ARBA" id="ARBA00023012"/>
    </source>
</evidence>
<dbReference type="SMART" id="SM00086">
    <property type="entry name" value="PAC"/>
    <property type="match status" value="1"/>
</dbReference>
<reference evidence="11 12" key="1">
    <citation type="submission" date="2019-12" db="EMBL/GenBank/DDBJ databases">
        <authorList>
            <person name="Kun Z."/>
        </authorList>
    </citation>
    <scope>NUCLEOTIDE SEQUENCE [LARGE SCALE GENOMIC DNA]</scope>
    <source>
        <strain evidence="11 12">YIM 123512</strain>
    </source>
</reference>
<comment type="subcellular location">
    <subcellularLocation>
        <location evidence="2">Cell membrane</location>
    </subcellularLocation>
</comment>
<dbReference type="SUPFAM" id="SSF55785">
    <property type="entry name" value="PYP-like sensor domain (PAS domain)"/>
    <property type="match status" value="1"/>
</dbReference>
<dbReference type="CDD" id="cd00130">
    <property type="entry name" value="PAS"/>
    <property type="match status" value="1"/>
</dbReference>
<dbReference type="PANTHER" id="PTHR43304:SF1">
    <property type="entry name" value="PAC DOMAIN-CONTAINING PROTEIN"/>
    <property type="match status" value="1"/>
</dbReference>
<dbReference type="Gene3D" id="3.30.565.10">
    <property type="entry name" value="Histidine kinase-like ATPase, C-terminal domain"/>
    <property type="match status" value="1"/>
</dbReference>
<dbReference type="NCBIfam" id="TIGR00229">
    <property type="entry name" value="sensory_box"/>
    <property type="match status" value="1"/>
</dbReference>
<dbReference type="SMART" id="SM00388">
    <property type="entry name" value="HisKA"/>
    <property type="match status" value="1"/>
</dbReference>
<dbReference type="PRINTS" id="PR00344">
    <property type="entry name" value="BCTRLSENSOR"/>
</dbReference>
<dbReference type="Pfam" id="PF08447">
    <property type="entry name" value="PAS_3"/>
    <property type="match status" value="1"/>
</dbReference>
<keyword evidence="4" id="KW-0597">Phosphoprotein</keyword>
<evidence type="ECO:0000256" key="6">
    <source>
        <dbReference type="ARBA" id="ARBA00022777"/>
    </source>
</evidence>
<proteinExistence type="predicted"/>
<protein>
    <recommendedName>
        <fullName evidence="3">histidine kinase</fullName>
        <ecNumber evidence="3">2.7.13.3</ecNumber>
    </recommendedName>
</protein>
<dbReference type="InterPro" id="IPR003661">
    <property type="entry name" value="HisK_dim/P_dom"/>
</dbReference>
<dbReference type="Pfam" id="PF02518">
    <property type="entry name" value="HATPase_c"/>
    <property type="match status" value="1"/>
</dbReference>
<dbReference type="Pfam" id="PF00512">
    <property type="entry name" value="HisKA"/>
    <property type="match status" value="1"/>
</dbReference>
<feature type="domain" description="PAS" evidence="9">
    <location>
        <begin position="65"/>
        <end position="135"/>
    </location>
</feature>
<dbReference type="PROSITE" id="PS50109">
    <property type="entry name" value="HIS_KIN"/>
    <property type="match status" value="1"/>
</dbReference>
<dbReference type="InterPro" id="IPR003594">
    <property type="entry name" value="HATPase_dom"/>
</dbReference>
<evidence type="ECO:0000313" key="11">
    <source>
        <dbReference type="EMBL" id="MXG91836.1"/>
    </source>
</evidence>
<dbReference type="PROSITE" id="PS50112">
    <property type="entry name" value="PAS"/>
    <property type="match status" value="1"/>
</dbReference>
<dbReference type="InterPro" id="IPR035965">
    <property type="entry name" value="PAS-like_dom_sf"/>
</dbReference>
<organism evidence="11 12">
    <name type="scientific">Nocardioides flavescens</name>
    <dbReference type="NCBI Taxonomy" id="2691959"/>
    <lineage>
        <taxon>Bacteria</taxon>
        <taxon>Bacillati</taxon>
        <taxon>Actinomycetota</taxon>
        <taxon>Actinomycetes</taxon>
        <taxon>Propionibacteriales</taxon>
        <taxon>Nocardioidaceae</taxon>
        <taxon>Nocardioides</taxon>
    </lineage>
</organism>
<keyword evidence="5" id="KW-0808">Transferase</keyword>
<dbReference type="InterPro" id="IPR004358">
    <property type="entry name" value="Sig_transdc_His_kin-like_C"/>
</dbReference>
<evidence type="ECO:0000256" key="4">
    <source>
        <dbReference type="ARBA" id="ARBA00022553"/>
    </source>
</evidence>
<dbReference type="Proteomes" id="UP000473325">
    <property type="component" value="Unassembled WGS sequence"/>
</dbReference>
<comment type="caution">
    <text evidence="11">The sequence shown here is derived from an EMBL/GenBank/DDBJ whole genome shotgun (WGS) entry which is preliminary data.</text>
</comment>
<dbReference type="CDD" id="cd00082">
    <property type="entry name" value="HisKA"/>
    <property type="match status" value="1"/>
</dbReference>
<dbReference type="Gene3D" id="1.10.287.130">
    <property type="match status" value="1"/>
</dbReference>
<dbReference type="SMART" id="SM00091">
    <property type="entry name" value="PAS"/>
    <property type="match status" value="1"/>
</dbReference>
<evidence type="ECO:0000256" key="1">
    <source>
        <dbReference type="ARBA" id="ARBA00000085"/>
    </source>
</evidence>
<dbReference type="InterPro" id="IPR000014">
    <property type="entry name" value="PAS"/>
</dbReference>
<evidence type="ECO:0000313" key="12">
    <source>
        <dbReference type="Proteomes" id="UP000473325"/>
    </source>
</evidence>
<feature type="domain" description="PAC" evidence="10">
    <location>
        <begin position="139"/>
        <end position="191"/>
    </location>
</feature>
<comment type="catalytic activity">
    <reaction evidence="1">
        <text>ATP + protein L-histidine = ADP + protein N-phospho-L-histidine.</text>
        <dbReference type="EC" id="2.7.13.3"/>
    </reaction>
</comment>
<name>A0A6L7F3P5_9ACTN</name>
<dbReference type="InterPro" id="IPR001610">
    <property type="entry name" value="PAC"/>
</dbReference>
<dbReference type="PROSITE" id="PS50113">
    <property type="entry name" value="PAC"/>
    <property type="match status" value="1"/>
</dbReference>
<dbReference type="SUPFAM" id="SSF55874">
    <property type="entry name" value="ATPase domain of HSP90 chaperone/DNA topoisomerase II/histidine kinase"/>
    <property type="match status" value="1"/>
</dbReference>
<gene>
    <name evidence="11" type="ORF">GRQ65_20025</name>
</gene>
<dbReference type="RefSeq" id="WP_160879769.1">
    <property type="nucleotide sequence ID" value="NZ_WUEK01000015.1"/>
</dbReference>
<keyword evidence="6" id="KW-0418">Kinase</keyword>
<keyword evidence="12" id="KW-1185">Reference proteome</keyword>
<dbReference type="InterPro" id="IPR005467">
    <property type="entry name" value="His_kinase_dom"/>
</dbReference>
<dbReference type="InterPro" id="IPR013655">
    <property type="entry name" value="PAS_fold_3"/>
</dbReference>
<dbReference type="SUPFAM" id="SSF47384">
    <property type="entry name" value="Homodimeric domain of signal transducing histidine kinase"/>
    <property type="match status" value="1"/>
</dbReference>
<keyword evidence="7" id="KW-0902">Two-component regulatory system</keyword>
<dbReference type="PANTHER" id="PTHR43304">
    <property type="entry name" value="PHYTOCHROME-LIKE PROTEIN CPH1"/>
    <property type="match status" value="1"/>
</dbReference>
<dbReference type="EC" id="2.7.13.3" evidence="3"/>
<dbReference type="EMBL" id="WUEK01000015">
    <property type="protein sequence ID" value="MXG91836.1"/>
    <property type="molecule type" value="Genomic_DNA"/>
</dbReference>
<dbReference type="InterPro" id="IPR052162">
    <property type="entry name" value="Sensor_kinase/Photoreceptor"/>
</dbReference>
<feature type="domain" description="Histidine kinase" evidence="8">
    <location>
        <begin position="195"/>
        <end position="416"/>
    </location>
</feature>
<evidence type="ECO:0000259" key="8">
    <source>
        <dbReference type="PROSITE" id="PS50109"/>
    </source>
</evidence>
<evidence type="ECO:0000259" key="10">
    <source>
        <dbReference type="PROSITE" id="PS50113"/>
    </source>
</evidence>
<dbReference type="InterPro" id="IPR036097">
    <property type="entry name" value="HisK_dim/P_sf"/>
</dbReference>
<evidence type="ECO:0000256" key="5">
    <source>
        <dbReference type="ARBA" id="ARBA00022679"/>
    </source>
</evidence>
<dbReference type="SMART" id="SM00387">
    <property type="entry name" value="HATPase_c"/>
    <property type="match status" value="1"/>
</dbReference>
<sequence length="424" mass="46140">MAASEGLRDLQDLRPWRRGARARQRAVVEPCDDDVVSWEPEVEDESGALVLDWKRGASVTRRVLGRREWALTFQHSPVGMAIVHLDGTWARVNDSMCTMLGRSASELLDLTFQDITHPDDLAADLELLQECLDGRRHGYRMTKRYLHREGHVVWGDLSVALVRDDAGDPLYFVSQVLDVSEHRAVQERLERFAALVSHDLKTPLTAVRASLELLGELVGGPQPDLASARLLAEQAEASAQRMGALVDALLAVASAAAPEPEVVSLRAVVDAAVADLGALIARAGASVRTTAGLDHAPRVVGSADLLRTLLVNLLTNAVKFRDPDRRLHVEIDTAPREGEPQTLEVRVRNDGPSIPDEERERVFEFLARGGRHDGVAGFGIGLTACRRIVELHGGQIWIEEPDGGGVEVRLTLPVVAQTSAGSSS</sequence>
<evidence type="ECO:0000256" key="2">
    <source>
        <dbReference type="ARBA" id="ARBA00004236"/>
    </source>
</evidence>
<evidence type="ECO:0000256" key="3">
    <source>
        <dbReference type="ARBA" id="ARBA00012438"/>
    </source>
</evidence>
<dbReference type="InterPro" id="IPR000700">
    <property type="entry name" value="PAS-assoc_C"/>
</dbReference>